<dbReference type="Proteomes" id="UP000077521">
    <property type="component" value="Unassembled WGS sequence"/>
</dbReference>
<feature type="region of interest" description="Disordered" evidence="1">
    <location>
        <begin position="130"/>
        <end position="166"/>
    </location>
</feature>
<proteinExistence type="predicted"/>
<gene>
    <name evidence="2" type="ORF">A4X13_0g6141</name>
</gene>
<evidence type="ECO:0000313" key="2">
    <source>
        <dbReference type="EMBL" id="KAE8244980.1"/>
    </source>
</evidence>
<feature type="compositionally biased region" description="Polar residues" evidence="1">
    <location>
        <begin position="47"/>
        <end position="61"/>
    </location>
</feature>
<protein>
    <submittedName>
        <fullName evidence="2">Uncharacterized protein</fullName>
    </submittedName>
</protein>
<dbReference type="EMBL" id="LWDF02000549">
    <property type="protein sequence ID" value="KAE8244980.1"/>
    <property type="molecule type" value="Genomic_DNA"/>
</dbReference>
<accession>A0A177TJ85</accession>
<dbReference type="AlphaFoldDB" id="A0A177TJ85"/>
<feature type="compositionally biased region" description="Polar residues" evidence="1">
    <location>
        <begin position="71"/>
        <end position="80"/>
    </location>
</feature>
<feature type="region of interest" description="Disordered" evidence="1">
    <location>
        <begin position="377"/>
        <end position="402"/>
    </location>
</feature>
<feature type="region of interest" description="Disordered" evidence="1">
    <location>
        <begin position="534"/>
        <end position="559"/>
    </location>
</feature>
<feature type="compositionally biased region" description="Low complexity" evidence="1">
    <location>
        <begin position="378"/>
        <end position="402"/>
    </location>
</feature>
<evidence type="ECO:0000313" key="3">
    <source>
        <dbReference type="Proteomes" id="UP000077521"/>
    </source>
</evidence>
<comment type="caution">
    <text evidence="2">The sequence shown here is derived from an EMBL/GenBank/DDBJ whole genome shotgun (WGS) entry which is preliminary data.</text>
</comment>
<keyword evidence="3" id="KW-1185">Reference proteome</keyword>
<reference evidence="2" key="1">
    <citation type="submission" date="2016-04" db="EMBL/GenBank/DDBJ databases">
        <authorList>
            <person name="Nguyen H.D."/>
            <person name="Samba Siva P."/>
            <person name="Cullis J."/>
            <person name="Levesque C.A."/>
            <person name="Hambleton S."/>
        </authorList>
    </citation>
    <scope>NUCLEOTIDE SEQUENCE</scope>
    <source>
        <strain evidence="2">DAOMC 236416</strain>
    </source>
</reference>
<feature type="region of interest" description="Disordered" evidence="1">
    <location>
        <begin position="1"/>
        <end position="80"/>
    </location>
</feature>
<organism evidence="2 3">
    <name type="scientific">Tilletia indica</name>
    <dbReference type="NCBI Taxonomy" id="43049"/>
    <lineage>
        <taxon>Eukaryota</taxon>
        <taxon>Fungi</taxon>
        <taxon>Dikarya</taxon>
        <taxon>Basidiomycota</taxon>
        <taxon>Ustilaginomycotina</taxon>
        <taxon>Exobasidiomycetes</taxon>
        <taxon>Tilletiales</taxon>
        <taxon>Tilletiaceae</taxon>
        <taxon>Tilletia</taxon>
    </lineage>
</organism>
<sequence>MERWHRAQVVRTEQELAANSHSAVQQEEADDTHDTQQSEHEEVGLTTLGNQTPLFVTTQRPNRLPPHMRRQQQQGPSTPISAHQLQLATFTAQEADGTAPLDRFKTLNAQDRRKVREAMNKLGLEVPEFMAAGEHAGGTTQEDDMDEDTGDRAGESPTRSGHVSHNIDVARSSESPLPATSVPKATVTAEIAPAPNIRPSQPLTCKQEFLGTYAGDPSRLEAFLSRVRDVLRSDSSSSAWTAAVLRALPIALRDNAAVWHEGLSDDEAATLTTFENWAAAMRSAFPINESRQRREARERKWNPAKELVAAYYFQKIRLLRQAYGSDQTEKALVTDIRDGFPTSFITMLRLTRKNPTLQELRDEMSEWEPHWRERYRTPLETSATTPSTPSATTSAHTSQATPPALGRLQTQAMVRSASAPSLPVGASRAIQPALSPLAASYDPSRVIPAANGEPRKYRVDGKPTPMVLNRPCNKCQGDHFNFEHNHLVAQPQVRTVVVDEDDDYPFENEQGPSAYTTMPESQVEVEEEQITQETILSSSSMETGPAPSMSNSHDDMKSIDSNVQSEHMPETTGTLFLVDRPIFSTPRKLRPNEAVPALSQPKRAFGNVVVLPRQAATGTGQGYRPHIPLTAHIRVNDTDGRALSTLIDTGATLSCIDASLLEKMGESRLVQL</sequence>
<evidence type="ECO:0000256" key="1">
    <source>
        <dbReference type="SAM" id="MobiDB-lite"/>
    </source>
</evidence>
<reference evidence="2" key="2">
    <citation type="journal article" date="2019" name="IMA Fungus">
        <title>Genome sequencing and comparison of five Tilletia species to identify candidate genes for the detection of regulated species infecting wheat.</title>
        <authorList>
            <person name="Nguyen H.D.T."/>
            <person name="Sultana T."/>
            <person name="Kesanakurti P."/>
            <person name="Hambleton S."/>
        </authorList>
    </citation>
    <scope>NUCLEOTIDE SEQUENCE</scope>
    <source>
        <strain evidence="2">DAOMC 236416</strain>
    </source>
</reference>
<name>A0A177TJ85_9BASI</name>
<feature type="compositionally biased region" description="Basic and acidic residues" evidence="1">
    <location>
        <begin position="32"/>
        <end position="43"/>
    </location>
</feature>